<dbReference type="InterPro" id="IPR043519">
    <property type="entry name" value="NT_sf"/>
</dbReference>
<protein>
    <submittedName>
        <fullName evidence="2">GrpB-like predicted nucleotidyltransferase (UPF0157 family)</fullName>
    </submittedName>
</protein>
<feature type="coiled-coil region" evidence="1">
    <location>
        <begin position="122"/>
        <end position="160"/>
    </location>
</feature>
<dbReference type="RefSeq" id="WP_144888236.1">
    <property type="nucleotide sequence ID" value="NZ_VLLE01000006.1"/>
</dbReference>
<dbReference type="EMBL" id="VLLE01000006">
    <property type="protein sequence ID" value="TWI79455.1"/>
    <property type="molecule type" value="Genomic_DNA"/>
</dbReference>
<dbReference type="Pfam" id="PF04229">
    <property type="entry name" value="GrpB"/>
    <property type="match status" value="1"/>
</dbReference>
<evidence type="ECO:0000313" key="3">
    <source>
        <dbReference type="Proteomes" id="UP000316167"/>
    </source>
</evidence>
<comment type="caution">
    <text evidence="2">The sequence shown here is derived from an EMBL/GenBank/DDBJ whole genome shotgun (WGS) entry which is preliminary data.</text>
</comment>
<accession>A0A562SDV1</accession>
<evidence type="ECO:0000313" key="2">
    <source>
        <dbReference type="EMBL" id="TWI79455.1"/>
    </source>
</evidence>
<dbReference type="AlphaFoldDB" id="A0A562SDV1"/>
<reference evidence="2 3" key="1">
    <citation type="journal article" date="2015" name="Stand. Genomic Sci.">
        <title>Genomic Encyclopedia of Bacterial and Archaeal Type Strains, Phase III: the genomes of soil and plant-associated and newly described type strains.</title>
        <authorList>
            <person name="Whitman W.B."/>
            <person name="Woyke T."/>
            <person name="Klenk H.P."/>
            <person name="Zhou Y."/>
            <person name="Lilburn T.G."/>
            <person name="Beck B.J."/>
            <person name="De Vos P."/>
            <person name="Vandamme P."/>
            <person name="Eisen J.A."/>
            <person name="Garrity G."/>
            <person name="Hugenholtz P."/>
            <person name="Kyrpides N.C."/>
        </authorList>
    </citation>
    <scope>NUCLEOTIDE SEQUENCE [LARGE SCALE GENOMIC DNA]</scope>
    <source>
        <strain evidence="2 3">CGMCC 1.7271</strain>
    </source>
</reference>
<keyword evidence="3" id="KW-1185">Reference proteome</keyword>
<dbReference type="OrthoDB" id="9799092at2"/>
<keyword evidence="1" id="KW-0175">Coiled coil</keyword>
<dbReference type="SUPFAM" id="SSF81301">
    <property type="entry name" value="Nucleotidyltransferase"/>
    <property type="match status" value="1"/>
</dbReference>
<gene>
    <name evidence="2" type="ORF">IQ13_3860</name>
</gene>
<dbReference type="PANTHER" id="PTHR34822">
    <property type="entry name" value="GRPB DOMAIN PROTEIN (AFU_ORTHOLOGUE AFUA_1G01530)"/>
    <property type="match status" value="1"/>
</dbReference>
<dbReference type="Proteomes" id="UP000316167">
    <property type="component" value="Unassembled WGS sequence"/>
</dbReference>
<dbReference type="PANTHER" id="PTHR34822:SF1">
    <property type="entry name" value="GRPB FAMILY PROTEIN"/>
    <property type="match status" value="1"/>
</dbReference>
<proteinExistence type="predicted"/>
<keyword evidence="2" id="KW-0808">Transferase</keyword>
<organism evidence="2 3">
    <name type="scientific">Lacibacter cauensis</name>
    <dbReference type="NCBI Taxonomy" id="510947"/>
    <lineage>
        <taxon>Bacteria</taxon>
        <taxon>Pseudomonadati</taxon>
        <taxon>Bacteroidota</taxon>
        <taxon>Chitinophagia</taxon>
        <taxon>Chitinophagales</taxon>
        <taxon>Chitinophagaceae</taxon>
        <taxon>Lacibacter</taxon>
    </lineage>
</organism>
<dbReference type="GO" id="GO:0016740">
    <property type="term" value="F:transferase activity"/>
    <property type="evidence" value="ECO:0007669"/>
    <property type="project" value="UniProtKB-KW"/>
</dbReference>
<sequence>MLIQEYTTSWTLNFQCIKTILADALTGIAVSFEHVGSTAVPGLAAKPIIDIDIILANRKDFESIKEKLAQIGYYHNGDQGIADREVFKRTGTLTLHNVLDRIAHHLYVCPAESEELKRHLLFRNYLRSNKQASNEYQQLKQQLAEEANHDRKLYAQLKEEKAFIESILAKANE</sequence>
<dbReference type="Gene3D" id="3.30.460.10">
    <property type="entry name" value="Beta Polymerase, domain 2"/>
    <property type="match status" value="1"/>
</dbReference>
<dbReference type="InterPro" id="IPR007344">
    <property type="entry name" value="GrpB/CoaE"/>
</dbReference>
<name>A0A562SDV1_9BACT</name>
<evidence type="ECO:0000256" key="1">
    <source>
        <dbReference type="SAM" id="Coils"/>
    </source>
</evidence>